<sequence>MDWWKRVMSPVRRLCFHVDKARSRRQTGGGLLKLRDDIQTCGYEDVQVMWEILRKSETEVADRKSQNKAKQRPIWWFIRDDRKSALA</sequence>
<dbReference type="Gramene" id="Kaladp0011s0343.1.v1.1">
    <property type="protein sequence ID" value="Kaladp0011s0343.1.v1.1"/>
    <property type="gene ID" value="Kaladp0011s0343.v1.1"/>
</dbReference>
<proteinExistence type="predicted"/>
<name>A0A7N0RGT2_KALFE</name>
<dbReference type="OMA" id="PFWRLPP"/>
<dbReference type="AlphaFoldDB" id="A0A7N0RGT2"/>
<reference evidence="1" key="1">
    <citation type="submission" date="2021-01" db="UniProtKB">
        <authorList>
            <consortium name="EnsemblPlants"/>
        </authorList>
    </citation>
    <scope>IDENTIFICATION</scope>
</reference>
<evidence type="ECO:0000313" key="2">
    <source>
        <dbReference type="Proteomes" id="UP000594263"/>
    </source>
</evidence>
<keyword evidence="2" id="KW-1185">Reference proteome</keyword>
<dbReference type="Proteomes" id="UP000594263">
    <property type="component" value="Unplaced"/>
</dbReference>
<protein>
    <submittedName>
        <fullName evidence="1">Uncharacterized protein</fullName>
    </submittedName>
</protein>
<dbReference type="PANTHER" id="PTHR33181">
    <property type="entry name" value="OS01G0778500 PROTEIN"/>
    <property type="match status" value="1"/>
</dbReference>
<organism evidence="1 2">
    <name type="scientific">Kalanchoe fedtschenkoi</name>
    <name type="common">Lavender scallops</name>
    <name type="synonym">South American air plant</name>
    <dbReference type="NCBI Taxonomy" id="63787"/>
    <lineage>
        <taxon>Eukaryota</taxon>
        <taxon>Viridiplantae</taxon>
        <taxon>Streptophyta</taxon>
        <taxon>Embryophyta</taxon>
        <taxon>Tracheophyta</taxon>
        <taxon>Spermatophyta</taxon>
        <taxon>Magnoliopsida</taxon>
        <taxon>eudicotyledons</taxon>
        <taxon>Gunneridae</taxon>
        <taxon>Pentapetalae</taxon>
        <taxon>Saxifragales</taxon>
        <taxon>Crassulaceae</taxon>
        <taxon>Kalanchoe</taxon>
    </lineage>
</organism>
<evidence type="ECO:0000313" key="1">
    <source>
        <dbReference type="EnsemblPlants" id="Kaladp0011s0343.1.v1.1"/>
    </source>
</evidence>
<dbReference type="EnsemblPlants" id="Kaladp0011s0343.1.v1.1">
    <property type="protein sequence ID" value="Kaladp0011s0343.1.v1.1"/>
    <property type="gene ID" value="Kaladp0011s0343.v1.1"/>
</dbReference>
<dbReference type="PANTHER" id="PTHR33181:SF19">
    <property type="entry name" value="OS04G0658200 PROTEIN"/>
    <property type="match status" value="1"/>
</dbReference>
<accession>A0A7N0RGT2</accession>